<accession>A0ACB0K7B9</accession>
<dbReference type="Proteomes" id="UP001177021">
    <property type="component" value="Unassembled WGS sequence"/>
</dbReference>
<sequence>MQREKDMAETLKFVYTMILFLFLFFVATESGTELIECEKDSDCPISWHEFFWFRCYRNKCKWVHRFP</sequence>
<keyword evidence="2" id="KW-1185">Reference proteome</keyword>
<comment type="caution">
    <text evidence="1">The sequence shown here is derived from an EMBL/GenBank/DDBJ whole genome shotgun (WGS) entry which is preliminary data.</text>
</comment>
<name>A0ACB0K7B9_TRIPR</name>
<organism evidence="1 2">
    <name type="scientific">Trifolium pratense</name>
    <name type="common">Red clover</name>
    <dbReference type="NCBI Taxonomy" id="57577"/>
    <lineage>
        <taxon>Eukaryota</taxon>
        <taxon>Viridiplantae</taxon>
        <taxon>Streptophyta</taxon>
        <taxon>Embryophyta</taxon>
        <taxon>Tracheophyta</taxon>
        <taxon>Spermatophyta</taxon>
        <taxon>Magnoliopsida</taxon>
        <taxon>eudicotyledons</taxon>
        <taxon>Gunneridae</taxon>
        <taxon>Pentapetalae</taxon>
        <taxon>rosids</taxon>
        <taxon>fabids</taxon>
        <taxon>Fabales</taxon>
        <taxon>Fabaceae</taxon>
        <taxon>Papilionoideae</taxon>
        <taxon>50 kb inversion clade</taxon>
        <taxon>NPAAA clade</taxon>
        <taxon>Hologalegina</taxon>
        <taxon>IRL clade</taxon>
        <taxon>Trifolieae</taxon>
        <taxon>Trifolium</taxon>
    </lineage>
</organism>
<reference evidence="1" key="1">
    <citation type="submission" date="2023-10" db="EMBL/GenBank/DDBJ databases">
        <authorList>
            <person name="Rodriguez Cubillos JULIANA M."/>
            <person name="De Vega J."/>
        </authorList>
    </citation>
    <scope>NUCLEOTIDE SEQUENCE</scope>
</reference>
<evidence type="ECO:0000313" key="2">
    <source>
        <dbReference type="Proteomes" id="UP001177021"/>
    </source>
</evidence>
<evidence type="ECO:0000313" key="1">
    <source>
        <dbReference type="EMBL" id="CAJ2652497.1"/>
    </source>
</evidence>
<gene>
    <name evidence="1" type="ORF">MILVUS5_LOCUS19970</name>
</gene>
<proteinExistence type="predicted"/>
<protein>
    <submittedName>
        <fullName evidence="1">Uncharacterized protein</fullName>
    </submittedName>
</protein>
<dbReference type="EMBL" id="CASHSV030000206">
    <property type="protein sequence ID" value="CAJ2652497.1"/>
    <property type="molecule type" value="Genomic_DNA"/>
</dbReference>